<proteinExistence type="inferred from homology"/>
<dbReference type="RefSeq" id="WP_156729857.1">
    <property type="nucleotide sequence ID" value="NZ_CACRSZ010000049.1"/>
</dbReference>
<dbReference type="GO" id="GO:0006515">
    <property type="term" value="P:protein quality control for misfolded or incompletely synthesized proteins"/>
    <property type="evidence" value="ECO:0007669"/>
    <property type="project" value="TreeGrafter"/>
</dbReference>
<dbReference type="InterPro" id="IPR023562">
    <property type="entry name" value="ClpP/TepA"/>
</dbReference>
<keyword evidence="3" id="KW-0645">Protease</keyword>
<dbReference type="AlphaFoldDB" id="A0A6N2V4S7"/>
<dbReference type="InterPro" id="IPR029045">
    <property type="entry name" value="ClpP/crotonase-like_dom_sf"/>
</dbReference>
<accession>A0A6N2V4S7</accession>
<dbReference type="GO" id="GO:0051117">
    <property type="term" value="F:ATPase binding"/>
    <property type="evidence" value="ECO:0007669"/>
    <property type="project" value="TreeGrafter"/>
</dbReference>
<evidence type="ECO:0000256" key="1">
    <source>
        <dbReference type="ARBA" id="ARBA00007039"/>
    </source>
</evidence>
<dbReference type="GO" id="GO:0009368">
    <property type="term" value="C:endopeptidase Clp complex"/>
    <property type="evidence" value="ECO:0007669"/>
    <property type="project" value="TreeGrafter"/>
</dbReference>
<gene>
    <name evidence="3" type="primary">clpP_2</name>
    <name evidence="3" type="ORF">BFLFYP10_02017</name>
</gene>
<evidence type="ECO:0000313" key="3">
    <source>
        <dbReference type="EMBL" id="VYT25409.1"/>
    </source>
</evidence>
<comment type="similarity">
    <text evidence="1 2">Belongs to the peptidase S14 family.</text>
</comment>
<organism evidence="3">
    <name type="scientific">Bacteroides faecis</name>
    <dbReference type="NCBI Taxonomy" id="674529"/>
    <lineage>
        <taxon>Bacteria</taxon>
        <taxon>Pseudomonadati</taxon>
        <taxon>Bacteroidota</taxon>
        <taxon>Bacteroidia</taxon>
        <taxon>Bacteroidales</taxon>
        <taxon>Bacteroidaceae</taxon>
        <taxon>Bacteroides</taxon>
    </lineage>
</organism>
<keyword evidence="3" id="KW-0378">Hydrolase</keyword>
<dbReference type="GO" id="GO:0004176">
    <property type="term" value="F:ATP-dependent peptidase activity"/>
    <property type="evidence" value="ECO:0007669"/>
    <property type="project" value="InterPro"/>
</dbReference>
<dbReference type="PANTHER" id="PTHR10381:SF11">
    <property type="entry name" value="ATP-DEPENDENT CLP PROTEASE PROTEOLYTIC SUBUNIT, MITOCHONDRIAL"/>
    <property type="match status" value="1"/>
</dbReference>
<dbReference type="Gene3D" id="3.90.226.10">
    <property type="entry name" value="2-enoyl-CoA Hydratase, Chain A, domain 1"/>
    <property type="match status" value="1"/>
</dbReference>
<dbReference type="EMBL" id="CACRSZ010000049">
    <property type="protein sequence ID" value="VYT25409.1"/>
    <property type="molecule type" value="Genomic_DNA"/>
</dbReference>
<evidence type="ECO:0000256" key="2">
    <source>
        <dbReference type="RuleBase" id="RU003567"/>
    </source>
</evidence>
<reference evidence="3" key="1">
    <citation type="submission" date="2019-11" db="EMBL/GenBank/DDBJ databases">
        <authorList>
            <person name="Feng L."/>
        </authorList>
    </citation>
    <scope>NUCLEOTIDE SEQUENCE</scope>
    <source>
        <strain evidence="3">BfaecisLFYP10</strain>
    </source>
</reference>
<dbReference type="GO" id="GO:0004252">
    <property type="term" value="F:serine-type endopeptidase activity"/>
    <property type="evidence" value="ECO:0007669"/>
    <property type="project" value="InterPro"/>
</dbReference>
<dbReference type="InterPro" id="IPR001907">
    <property type="entry name" value="ClpP"/>
</dbReference>
<sequence>MNINDLQLVTGEVKPGEVALIRFFGKVTAESTARFNEEFEYLETVIRPSLIRVLINSEGGSVLHGMTTYATIQNSTIDTECVIEGMAASMGSVLWAAGKRSLMRDYSILMIHNPFLPSAEEGEASELVKAFTRQIETIYRKRFSLTAGQVQSIMAGETGKDGTYFDAALAVSAGIIPEKNILHTSPQLCEKVKNSISGLEDAEAIQNVMTRITADAVNNPTPAQKNINLNTMNESTIPFELGAVAASLGIKDKFEVKDVMSRISALMNVEASLTEANRKLTDAQTVIAGKDASIGNLQKDLAETVAKLSVFEKKEADEKKARIDKLVEDAVTAGKIEKENKAQWVEMANSNYTLAEKTLSSIPAREKITHEIATDLDNVQAAKKAAKTAEEKMAEKVNAVVGENFEFKKMS</sequence>
<name>A0A6N2V4S7_9BACE</name>
<dbReference type="PANTHER" id="PTHR10381">
    <property type="entry name" value="ATP-DEPENDENT CLP PROTEASE PROTEOLYTIC SUBUNIT"/>
    <property type="match status" value="1"/>
</dbReference>
<dbReference type="PRINTS" id="PR00127">
    <property type="entry name" value="CLPPROTEASEP"/>
</dbReference>
<dbReference type="Pfam" id="PF00574">
    <property type="entry name" value="CLP_protease"/>
    <property type="match status" value="1"/>
</dbReference>
<dbReference type="SUPFAM" id="SSF52096">
    <property type="entry name" value="ClpP/crotonase"/>
    <property type="match status" value="1"/>
</dbReference>
<protein>
    <recommendedName>
        <fullName evidence="2">ATP-dependent Clp protease proteolytic subunit</fullName>
    </recommendedName>
</protein>
<dbReference type="CDD" id="cd07016">
    <property type="entry name" value="S14_ClpP_1"/>
    <property type="match status" value="1"/>
</dbReference>